<evidence type="ECO:0000313" key="2">
    <source>
        <dbReference type="EMBL" id="MBE3638508.1"/>
    </source>
</evidence>
<dbReference type="InterPro" id="IPR002372">
    <property type="entry name" value="PQQ_rpt_dom"/>
</dbReference>
<dbReference type="InterPro" id="IPR015943">
    <property type="entry name" value="WD40/YVTN_repeat-like_dom_sf"/>
</dbReference>
<dbReference type="PROSITE" id="PS51257">
    <property type="entry name" value="PROKAR_LIPOPROTEIN"/>
    <property type="match status" value="1"/>
</dbReference>
<feature type="domain" description="Pyrrolo-quinoline quinone repeat" evidence="1">
    <location>
        <begin position="416"/>
        <end position="475"/>
    </location>
</feature>
<reference evidence="2" key="1">
    <citation type="submission" date="2020-09" db="EMBL/GenBank/DDBJ databases">
        <title>A novel bacterium of genus Mangrovicoccus, isolated from South China Sea.</title>
        <authorList>
            <person name="Huang H."/>
            <person name="Mo K."/>
            <person name="Hu Y."/>
        </authorList>
    </citation>
    <scope>NUCLEOTIDE SEQUENCE</scope>
    <source>
        <strain evidence="2">HB182678</strain>
    </source>
</reference>
<dbReference type="SMART" id="SM00564">
    <property type="entry name" value="PQQ"/>
    <property type="match status" value="6"/>
</dbReference>
<dbReference type="Proteomes" id="UP000609121">
    <property type="component" value="Unassembled WGS sequence"/>
</dbReference>
<dbReference type="Gene3D" id="2.130.10.10">
    <property type="entry name" value="YVTN repeat-like/Quinoprotein amine dehydrogenase"/>
    <property type="match status" value="1"/>
</dbReference>
<dbReference type="PANTHER" id="PTHR34512">
    <property type="entry name" value="CELL SURFACE PROTEIN"/>
    <property type="match status" value="1"/>
</dbReference>
<protein>
    <submittedName>
        <fullName evidence="2">PQQ-binding-like beta-propeller repeat protein</fullName>
    </submittedName>
</protein>
<evidence type="ECO:0000259" key="1">
    <source>
        <dbReference type="Pfam" id="PF13360"/>
    </source>
</evidence>
<dbReference type="Pfam" id="PF13360">
    <property type="entry name" value="PQQ_2"/>
    <property type="match status" value="2"/>
</dbReference>
<evidence type="ECO:0000313" key="3">
    <source>
        <dbReference type="Proteomes" id="UP000609121"/>
    </source>
</evidence>
<sequence>MTGMGRTVTETMRRPAGRAVMAGLLLSVALAGCARKEDVLPGERFGLRDLDEAQAMLGTASDQAPAAPGPQPPRVIPQAGYAVIGEARAISLPAARNIADWPQSGQNAGHDMPHVQLGRGAPTQVWATSIGQGSSKRQRLSAAPVAAGGRIFTLDSAGTVSAVGTNGTVLWSRSLVPQGERAGAVVGGGLAVEGGTLLVTTGYGRLHALSAATGDQAWMQDFGAATTAAPMVNGGLVYVTSRDGFGSAVDLENGRILWQIEGSAAPASVLGDGIPALAGNAVIFPFGSGEMTSVLRQAGISLWSGSLAGTRTGRSYGAVSEVPGSPLVDGGTVYAATEAGRLAAIDAASGSRLWTSLEGASGAVALGGGSLFLVSDEGRLLRVSASDGETVWEATLPLFEAEKVKRRKEVFVHYGPILAGGRLILASSDGLLREIDPASGTLLRSTQLGAPAAAAPIVANGTLYILTADGTLRAFR</sequence>
<accession>A0A8J6YSU1</accession>
<comment type="caution">
    <text evidence="2">The sequence shown here is derived from an EMBL/GenBank/DDBJ whole genome shotgun (WGS) entry which is preliminary data.</text>
</comment>
<dbReference type="InterPro" id="IPR011047">
    <property type="entry name" value="Quinoprotein_ADH-like_sf"/>
</dbReference>
<name>A0A8J6YSU1_9RHOB</name>
<dbReference type="PANTHER" id="PTHR34512:SF30">
    <property type="entry name" value="OUTER MEMBRANE PROTEIN ASSEMBLY FACTOR BAMB"/>
    <property type="match status" value="1"/>
</dbReference>
<dbReference type="AlphaFoldDB" id="A0A8J6YSU1"/>
<organism evidence="2 3">
    <name type="scientific">Mangrovicoccus algicola</name>
    <dbReference type="NCBI Taxonomy" id="2771008"/>
    <lineage>
        <taxon>Bacteria</taxon>
        <taxon>Pseudomonadati</taxon>
        <taxon>Pseudomonadota</taxon>
        <taxon>Alphaproteobacteria</taxon>
        <taxon>Rhodobacterales</taxon>
        <taxon>Paracoccaceae</taxon>
        <taxon>Mangrovicoccus</taxon>
    </lineage>
</organism>
<feature type="domain" description="Pyrrolo-quinoline quinone repeat" evidence="1">
    <location>
        <begin position="157"/>
        <end position="393"/>
    </location>
</feature>
<keyword evidence="3" id="KW-1185">Reference proteome</keyword>
<dbReference type="SUPFAM" id="SSF50998">
    <property type="entry name" value="Quinoprotein alcohol dehydrogenase-like"/>
    <property type="match status" value="2"/>
</dbReference>
<dbReference type="EMBL" id="JACVXA010000023">
    <property type="protein sequence ID" value="MBE3638508.1"/>
    <property type="molecule type" value="Genomic_DNA"/>
</dbReference>
<dbReference type="InterPro" id="IPR018391">
    <property type="entry name" value="PQQ_b-propeller_rpt"/>
</dbReference>
<proteinExistence type="predicted"/>
<gene>
    <name evidence="2" type="ORF">ICN82_09865</name>
</gene>